<protein>
    <submittedName>
        <fullName evidence="2">Uncharacterized protein</fullName>
    </submittedName>
</protein>
<comment type="caution">
    <text evidence="2">The sequence shown here is derived from an EMBL/GenBank/DDBJ whole genome shotgun (WGS) entry which is preliminary data.</text>
</comment>
<name>A0AAD6RVI4_9AGAR</name>
<evidence type="ECO:0000313" key="2">
    <source>
        <dbReference type="EMBL" id="KAJ7016020.1"/>
    </source>
</evidence>
<dbReference type="EMBL" id="JARJCM010000646">
    <property type="protein sequence ID" value="KAJ7016020.1"/>
    <property type="molecule type" value="Genomic_DNA"/>
</dbReference>
<keyword evidence="3" id="KW-1185">Reference proteome</keyword>
<gene>
    <name evidence="2" type="ORF">C8F04DRAFT_1203793</name>
</gene>
<proteinExistence type="predicted"/>
<sequence length="246" mass="27741">MWRGAHGGGAADPPHFHPAMREDNNTGEPLPLTDYAEWRPSAHKKIAKRKAVEVEGQSQPIATSKRKRSLQEMQNTRVPLQAPRNEPLWLEQEHQPCGLIWDAVDHSCGYDATFTVLANVWLGNPPAWSPHFNSISPIMLMLSTLLSEVQQGSIGFEQARNQVQVHHIPEPNARFRFGVRGAGAAFERRTRKSDIQSIFDGFGAISGDIRALHSWDPWIFETKTWPPNMSLVLPNFTTHQKVDATW</sequence>
<evidence type="ECO:0000313" key="3">
    <source>
        <dbReference type="Proteomes" id="UP001218188"/>
    </source>
</evidence>
<feature type="region of interest" description="Disordered" evidence="1">
    <location>
        <begin position="54"/>
        <end position="74"/>
    </location>
</feature>
<organism evidence="2 3">
    <name type="scientific">Mycena alexandri</name>
    <dbReference type="NCBI Taxonomy" id="1745969"/>
    <lineage>
        <taxon>Eukaryota</taxon>
        <taxon>Fungi</taxon>
        <taxon>Dikarya</taxon>
        <taxon>Basidiomycota</taxon>
        <taxon>Agaricomycotina</taxon>
        <taxon>Agaricomycetes</taxon>
        <taxon>Agaricomycetidae</taxon>
        <taxon>Agaricales</taxon>
        <taxon>Marasmiineae</taxon>
        <taxon>Mycenaceae</taxon>
        <taxon>Mycena</taxon>
    </lineage>
</organism>
<dbReference type="Proteomes" id="UP001218188">
    <property type="component" value="Unassembled WGS sequence"/>
</dbReference>
<accession>A0AAD6RVI4</accession>
<feature type="region of interest" description="Disordered" evidence="1">
    <location>
        <begin position="1"/>
        <end position="29"/>
    </location>
</feature>
<evidence type="ECO:0000256" key="1">
    <source>
        <dbReference type="SAM" id="MobiDB-lite"/>
    </source>
</evidence>
<reference evidence="2" key="1">
    <citation type="submission" date="2023-03" db="EMBL/GenBank/DDBJ databases">
        <title>Massive genome expansion in bonnet fungi (Mycena s.s.) driven by repeated elements and novel gene families across ecological guilds.</title>
        <authorList>
            <consortium name="Lawrence Berkeley National Laboratory"/>
            <person name="Harder C.B."/>
            <person name="Miyauchi S."/>
            <person name="Viragh M."/>
            <person name="Kuo A."/>
            <person name="Thoen E."/>
            <person name="Andreopoulos B."/>
            <person name="Lu D."/>
            <person name="Skrede I."/>
            <person name="Drula E."/>
            <person name="Henrissat B."/>
            <person name="Morin E."/>
            <person name="Kohler A."/>
            <person name="Barry K."/>
            <person name="LaButti K."/>
            <person name="Morin E."/>
            <person name="Salamov A."/>
            <person name="Lipzen A."/>
            <person name="Mereny Z."/>
            <person name="Hegedus B."/>
            <person name="Baldrian P."/>
            <person name="Stursova M."/>
            <person name="Weitz H."/>
            <person name="Taylor A."/>
            <person name="Grigoriev I.V."/>
            <person name="Nagy L.G."/>
            <person name="Martin F."/>
            <person name="Kauserud H."/>
        </authorList>
    </citation>
    <scope>NUCLEOTIDE SEQUENCE</scope>
    <source>
        <strain evidence="2">CBHHK200</strain>
    </source>
</reference>
<dbReference type="AlphaFoldDB" id="A0AAD6RVI4"/>
<feature type="compositionally biased region" description="Gly residues" evidence="1">
    <location>
        <begin position="1"/>
        <end position="10"/>
    </location>
</feature>